<organism evidence="2 3">
    <name type="scientific">Streptomyces liliifuscus</name>
    <dbReference type="NCBI Taxonomy" id="2797636"/>
    <lineage>
        <taxon>Bacteria</taxon>
        <taxon>Bacillati</taxon>
        <taxon>Actinomycetota</taxon>
        <taxon>Actinomycetes</taxon>
        <taxon>Kitasatosporales</taxon>
        <taxon>Streptomycetaceae</taxon>
        <taxon>Streptomyces</taxon>
    </lineage>
</organism>
<dbReference type="RefSeq" id="WP_200396459.1">
    <property type="nucleotide sequence ID" value="NZ_CP066831.1"/>
</dbReference>
<keyword evidence="1 2" id="KW-0808">Transferase</keyword>
<evidence type="ECO:0000256" key="1">
    <source>
        <dbReference type="ARBA" id="ARBA00022679"/>
    </source>
</evidence>
<dbReference type="Gene3D" id="3.40.50.150">
    <property type="entry name" value="Vaccinia Virus protein VP39"/>
    <property type="match status" value="1"/>
</dbReference>
<dbReference type="Pfam" id="PF13489">
    <property type="entry name" value="Methyltransf_23"/>
    <property type="match status" value="1"/>
</dbReference>
<evidence type="ECO:0000313" key="3">
    <source>
        <dbReference type="Proteomes" id="UP000595636"/>
    </source>
</evidence>
<dbReference type="CDD" id="cd02440">
    <property type="entry name" value="AdoMet_MTases"/>
    <property type="match status" value="1"/>
</dbReference>
<dbReference type="AlphaFoldDB" id="A0A7T7KWR2"/>
<dbReference type="EMBL" id="CP066831">
    <property type="protein sequence ID" value="QQM41465.1"/>
    <property type="molecule type" value="Genomic_DNA"/>
</dbReference>
<accession>A0A7T7KWR2</accession>
<protein>
    <submittedName>
        <fullName evidence="2">Methyltransferase domain-containing protein</fullName>
    </submittedName>
</protein>
<keyword evidence="2" id="KW-0489">Methyltransferase</keyword>
<dbReference type="InterPro" id="IPR029063">
    <property type="entry name" value="SAM-dependent_MTases_sf"/>
</dbReference>
<dbReference type="KEGG" id="slf:JEQ17_19675"/>
<dbReference type="GO" id="GO:0017000">
    <property type="term" value="P:antibiotic biosynthetic process"/>
    <property type="evidence" value="ECO:0007669"/>
    <property type="project" value="UniProtKB-ARBA"/>
</dbReference>
<reference evidence="2 3" key="1">
    <citation type="submission" date="2020-12" db="EMBL/GenBank/DDBJ databases">
        <title>A novel species.</title>
        <authorList>
            <person name="Li K."/>
        </authorList>
    </citation>
    <scope>NUCLEOTIDE SEQUENCE [LARGE SCALE GENOMIC DNA]</scope>
    <source>
        <strain evidence="2 3">ZYC-3</strain>
    </source>
</reference>
<evidence type="ECO:0000313" key="2">
    <source>
        <dbReference type="EMBL" id="QQM41465.1"/>
    </source>
</evidence>
<dbReference type="PANTHER" id="PTHR43861:SF3">
    <property type="entry name" value="PUTATIVE (AFU_ORTHOLOGUE AFUA_2G14390)-RELATED"/>
    <property type="match status" value="1"/>
</dbReference>
<keyword evidence="3" id="KW-1185">Reference proteome</keyword>
<name>A0A7T7KWR2_9ACTN</name>
<sequence length="262" mass="28621">MSRYVFDNSADQAQGRFFALESCYDPFSRRQVELTGLTRGWRCLEVGGGGGSLGDWLGEQVGPDGEVTVTDLDLRWAESRPRPPHVRLLRHDIVKDPLPADGYDLVHARLVLQHLPERLDVLARLAGALRPGGWLVLEEFDISWTPVLAAPGEEAAALFERVHTALRTQLEKVGLDPVWGRRVPGAMLGAGLADVTATTYAESWAGGGTGIGLHRVNAQQMADRLRAEGLTDAELDRFQALTADPSFVVNSLPLVSTRGRRP</sequence>
<proteinExistence type="predicted"/>
<dbReference type="GO" id="GO:0008168">
    <property type="term" value="F:methyltransferase activity"/>
    <property type="evidence" value="ECO:0007669"/>
    <property type="project" value="UniProtKB-KW"/>
</dbReference>
<dbReference type="GO" id="GO:0032259">
    <property type="term" value="P:methylation"/>
    <property type="evidence" value="ECO:0007669"/>
    <property type="project" value="UniProtKB-KW"/>
</dbReference>
<dbReference type="PANTHER" id="PTHR43861">
    <property type="entry name" value="TRANS-ACONITATE 2-METHYLTRANSFERASE-RELATED"/>
    <property type="match status" value="1"/>
</dbReference>
<dbReference type="Proteomes" id="UP000595636">
    <property type="component" value="Chromosome"/>
</dbReference>
<gene>
    <name evidence="2" type="ORF">JEQ17_19675</name>
</gene>
<dbReference type="SUPFAM" id="SSF53335">
    <property type="entry name" value="S-adenosyl-L-methionine-dependent methyltransferases"/>
    <property type="match status" value="1"/>
</dbReference>